<evidence type="ECO:0000313" key="1">
    <source>
        <dbReference type="EMBL" id="TFV19376.1"/>
    </source>
</evidence>
<protein>
    <submittedName>
        <fullName evidence="1">GpE family phage tail protein</fullName>
    </submittedName>
</protein>
<organism evidence="1">
    <name type="scientific">Serratia marcescens</name>
    <dbReference type="NCBI Taxonomy" id="615"/>
    <lineage>
        <taxon>Bacteria</taxon>
        <taxon>Pseudomonadati</taxon>
        <taxon>Pseudomonadota</taxon>
        <taxon>Gammaproteobacteria</taxon>
        <taxon>Enterobacterales</taxon>
        <taxon>Yersiniaceae</taxon>
        <taxon>Serratia</taxon>
    </lineage>
</organism>
<dbReference type="AlphaFoldDB" id="A0A9X8YQU6"/>
<dbReference type="InterPro" id="IPR009493">
    <property type="entry name" value="P2_GpE"/>
</dbReference>
<reference evidence="1" key="1">
    <citation type="submission" date="2019-03" db="EMBL/GenBank/DDBJ databases">
        <title>Serratia marcescens strain N2 draft genome.</title>
        <authorList>
            <person name="Yassin A."/>
            <person name="El-Kenawy N."/>
            <person name="Youssef N.H."/>
        </authorList>
    </citation>
    <scope>NUCLEOTIDE SEQUENCE [LARGE SCALE GENOMIC DNA]</scope>
    <source>
        <strain evidence="1">N2</strain>
    </source>
</reference>
<proteinExistence type="predicted"/>
<name>A0A9X8YQU6_SERMA</name>
<comment type="caution">
    <text evidence="1">The sequence shown here is derived from an EMBL/GenBank/DDBJ whole genome shotgun (WGS) entry which is preliminary data.</text>
</comment>
<gene>
    <name evidence="1" type="ORF">E0L31_08115</name>
</gene>
<accession>A0A9X8YQU6</accession>
<dbReference type="Pfam" id="PF06528">
    <property type="entry name" value="Phage_P2_GpE"/>
    <property type="match status" value="1"/>
</dbReference>
<dbReference type="EMBL" id="SPSG01001022">
    <property type="protein sequence ID" value="TFV19376.1"/>
    <property type="molecule type" value="Genomic_DNA"/>
</dbReference>
<sequence>MEDVIADIAAIFNWPRSELWATPTLELLDWRERAVERFRAMYAAKSQH</sequence>